<name>A0A6G1WVJ9_9HYPH</name>
<reference evidence="1" key="1">
    <citation type="journal article" date="2013" name="Genome Biol.">
        <title>Comparative genomics of the core and accessory genomes of 48 Sinorhizobium strains comprising five genospecies.</title>
        <authorList>
            <person name="Sugawara M."/>
            <person name="Epstein B."/>
            <person name="Badgley B.D."/>
            <person name="Unno T."/>
            <person name="Xu L."/>
            <person name="Reese J."/>
            <person name="Gyaneshwar P."/>
            <person name="Denny R."/>
            <person name="Mudge J."/>
            <person name="Bharti A.K."/>
            <person name="Farmer A.D."/>
            <person name="May G.D."/>
            <person name="Woodward J.E."/>
            <person name="Medigue C."/>
            <person name="Vallenet D."/>
            <person name="Lajus A."/>
            <person name="Rouy Z."/>
            <person name="Martinez-Vaz B."/>
            <person name="Tiffin P."/>
            <person name="Young N.D."/>
            <person name="Sadowsky M.J."/>
        </authorList>
    </citation>
    <scope>NUCLEOTIDE SEQUENCE</scope>
    <source>
        <strain evidence="1">M1</strain>
    </source>
</reference>
<evidence type="ECO:0000313" key="1">
    <source>
        <dbReference type="EMBL" id="MQW73677.1"/>
    </source>
</evidence>
<organism evidence="1">
    <name type="scientific">Sinorhizobium medicae</name>
    <dbReference type="NCBI Taxonomy" id="110321"/>
    <lineage>
        <taxon>Bacteria</taxon>
        <taxon>Pseudomonadati</taxon>
        <taxon>Pseudomonadota</taxon>
        <taxon>Alphaproteobacteria</taxon>
        <taxon>Hyphomicrobiales</taxon>
        <taxon>Rhizobiaceae</taxon>
        <taxon>Sinorhizobium/Ensifer group</taxon>
        <taxon>Sinorhizobium</taxon>
    </lineage>
</organism>
<dbReference type="RefSeq" id="WP_101793661.1">
    <property type="nucleotide sequence ID" value="NZ_CP140900.1"/>
</dbReference>
<sequence length="62" mass="6843">MTTSPIITAWESLPLDIRRAAEEAVGHLRPMSHAEILLVIAQAIAKERQRSKISQHDGGKRG</sequence>
<gene>
    <name evidence="1" type="ORF">GHJ91_32730</name>
</gene>
<proteinExistence type="predicted"/>
<accession>A0A6G1WVJ9</accession>
<dbReference type="EMBL" id="WISB01000218">
    <property type="protein sequence ID" value="MQW73677.1"/>
    <property type="molecule type" value="Genomic_DNA"/>
</dbReference>
<protein>
    <submittedName>
        <fullName evidence="1">Uncharacterized protein</fullName>
    </submittedName>
</protein>
<comment type="caution">
    <text evidence="1">The sequence shown here is derived from an EMBL/GenBank/DDBJ whole genome shotgun (WGS) entry which is preliminary data.</text>
</comment>
<dbReference type="AlphaFoldDB" id="A0A6G1WVJ9"/>